<dbReference type="InterPro" id="IPR008914">
    <property type="entry name" value="PEBP"/>
</dbReference>
<reference evidence="3 4" key="2">
    <citation type="submission" date="2018-12" db="EMBL/GenBank/DDBJ databases">
        <title>Rhizobacter gummiphilus sp. nov., a rubber-degrading bacterium isolated from the soil of a botanical garden in Japan.</title>
        <authorList>
            <person name="Shunsuke S.S."/>
        </authorList>
    </citation>
    <scope>NUCLEOTIDE SEQUENCE [LARGE SCALE GENOMIC DNA]</scope>
    <source>
        <strain evidence="3 4">S-16</strain>
    </source>
</reference>
<dbReference type="PANTHER" id="PTHR30289:SF8">
    <property type="entry name" value="YHYH DOMAIN-CONTAINING PROTEIN"/>
    <property type="match status" value="1"/>
</dbReference>
<evidence type="ECO:0000313" key="3">
    <source>
        <dbReference type="EMBL" id="RQP22769.1"/>
    </source>
</evidence>
<evidence type="ECO:0000259" key="2">
    <source>
        <dbReference type="Pfam" id="PF14240"/>
    </source>
</evidence>
<dbReference type="SUPFAM" id="SSF49777">
    <property type="entry name" value="PEBP-like"/>
    <property type="match status" value="1"/>
</dbReference>
<dbReference type="InterPro" id="IPR025924">
    <property type="entry name" value="YHYH_dom"/>
</dbReference>
<dbReference type="Pfam" id="PF01161">
    <property type="entry name" value="PBP"/>
    <property type="match status" value="1"/>
</dbReference>
<dbReference type="Proteomes" id="UP000267464">
    <property type="component" value="Unassembled WGS sequence"/>
</dbReference>
<comment type="caution">
    <text evidence="3">The sequence shown here is derived from an EMBL/GenBank/DDBJ whole genome shotgun (WGS) entry which is preliminary data.</text>
</comment>
<evidence type="ECO:0000313" key="4">
    <source>
        <dbReference type="Proteomes" id="UP000267464"/>
    </source>
</evidence>
<dbReference type="Pfam" id="PF14240">
    <property type="entry name" value="YHYH"/>
    <property type="match status" value="1"/>
</dbReference>
<gene>
    <name evidence="3" type="ORF">DZC73_20960</name>
</gene>
<accession>A0A3N7JNQ0</accession>
<dbReference type="OrthoDB" id="9797506at2"/>
<dbReference type="CDD" id="cd00865">
    <property type="entry name" value="PEBP_bact_arch"/>
    <property type="match status" value="1"/>
</dbReference>
<dbReference type="InterPro" id="IPR036610">
    <property type="entry name" value="PEBP-like_sf"/>
</dbReference>
<dbReference type="AlphaFoldDB" id="A0A3N7JNQ0"/>
<feature type="domain" description="YHYH" evidence="2">
    <location>
        <begin position="256"/>
        <end position="359"/>
    </location>
</feature>
<feature type="chain" id="PRO_5018176946" evidence="1">
    <location>
        <begin position="19"/>
        <end position="491"/>
    </location>
</feature>
<organism evidence="3 4">
    <name type="scientific">Piscinibacter terrae</name>
    <dbReference type="NCBI Taxonomy" id="2496871"/>
    <lineage>
        <taxon>Bacteria</taxon>
        <taxon>Pseudomonadati</taxon>
        <taxon>Pseudomonadota</taxon>
        <taxon>Betaproteobacteria</taxon>
        <taxon>Burkholderiales</taxon>
        <taxon>Sphaerotilaceae</taxon>
        <taxon>Piscinibacter</taxon>
    </lineage>
</organism>
<protein>
    <submittedName>
        <fullName evidence="3">YHYH protein</fullName>
    </submittedName>
</protein>
<evidence type="ECO:0000256" key="1">
    <source>
        <dbReference type="SAM" id="SignalP"/>
    </source>
</evidence>
<dbReference type="EMBL" id="QUSW01000006">
    <property type="protein sequence ID" value="RQP22769.1"/>
    <property type="molecule type" value="Genomic_DNA"/>
</dbReference>
<dbReference type="RefSeq" id="WP_124542340.1">
    <property type="nucleotide sequence ID" value="NZ_QUSW01000006.1"/>
</dbReference>
<dbReference type="PANTHER" id="PTHR30289">
    <property type="entry name" value="UNCHARACTERIZED PROTEIN YBCL-RELATED"/>
    <property type="match status" value="1"/>
</dbReference>
<sequence>MGIAPAFIRWYAPLLALALCCCGGGSSSGTTETPTSGTFTLSSTAASDGGVLPKTYTCDGAGHTPPLAWSGAPSGTAAYAVVMSTIPGPGTTKYNWLLYNIDASVGSLAESTSGIGTLGSADDGAGLGYAPPCSAGGGTKLYTFTVYALSAKPDLSAYTPSQVTGDVLLKALAGVTLKSAAITLSNTRTQATLNCLNVRQSFGPYAAENGLAVDCGDTYAAISSYGIQTRHPMMKGITQTILQVPVPQNFTGDNAWHIPLEPAIASSTTTAVDGPIGIAVNGVPIFNPCKQGGCDTSTGGGDTKVQGELDICNGHAGRADDYHYHAAPVCMMADQAEHYWDTHPVGWALDGFAIFGYYNPDGSVATRDSVCGGNTLTHPNAPTGYAYHLTDASPYVLSCFRGTPSPDLAGQGGKFAPMRVPNGPGGGPGVSNMTLDATAATLAIGGTSTLQWDQAGITYQILYRRTSALCWNFIFKTSGVQTATQNYCRAF</sequence>
<keyword evidence="1" id="KW-0732">Signal</keyword>
<proteinExistence type="predicted"/>
<keyword evidence="4" id="KW-1185">Reference proteome</keyword>
<feature type="signal peptide" evidence="1">
    <location>
        <begin position="1"/>
        <end position="18"/>
    </location>
</feature>
<name>A0A3N7JNQ0_9BURK</name>
<reference evidence="3 4" key="1">
    <citation type="submission" date="2018-08" db="EMBL/GenBank/DDBJ databases">
        <authorList>
            <person name="Khan S.A."/>
            <person name="Jeon C.O."/>
            <person name="Chun B.H."/>
            <person name="Jeong S.E."/>
        </authorList>
    </citation>
    <scope>NUCLEOTIDE SEQUENCE [LARGE SCALE GENOMIC DNA]</scope>
    <source>
        <strain evidence="3 4">S-16</strain>
    </source>
</reference>
<dbReference type="Gene3D" id="3.90.280.10">
    <property type="entry name" value="PEBP-like"/>
    <property type="match status" value="1"/>
</dbReference>
<dbReference type="InterPro" id="IPR005247">
    <property type="entry name" value="YbhB_YbcL/LppC-like"/>
</dbReference>